<accession>A0A0E0IJU0</accession>
<protein>
    <submittedName>
        <fullName evidence="1">Uncharacterized protein</fullName>
    </submittedName>
</protein>
<reference evidence="1" key="1">
    <citation type="submission" date="2015-04" db="UniProtKB">
        <authorList>
            <consortium name="EnsemblPlants"/>
        </authorList>
    </citation>
    <scope>IDENTIFICATION</scope>
    <source>
        <strain evidence="1">SL10</strain>
    </source>
</reference>
<sequence>MSSKIQAQTRGHPFLPVEFVHLIPTTFHGDLTSKRVNTTLPVSNVSTKDQHNASTIIVITQVPFHLCLLQDEKLEGHWHFGTACNWQNDVFVLYEI</sequence>
<evidence type="ECO:0000313" key="1">
    <source>
        <dbReference type="EnsemblPlants" id="ONIVA09G10710.2"/>
    </source>
</evidence>
<dbReference type="Proteomes" id="UP000006591">
    <property type="component" value="Chromosome 9"/>
</dbReference>
<dbReference type="Gramene" id="ONIVA09G10710.2">
    <property type="protein sequence ID" value="ONIVA09G10710.2"/>
    <property type="gene ID" value="ONIVA09G10710"/>
</dbReference>
<proteinExistence type="predicted"/>
<reference evidence="1" key="2">
    <citation type="submission" date="2018-04" db="EMBL/GenBank/DDBJ databases">
        <title>OnivRS2 (Oryza nivara Reference Sequence Version 2).</title>
        <authorList>
            <person name="Zhang J."/>
            <person name="Kudrna D."/>
            <person name="Lee S."/>
            <person name="Talag J."/>
            <person name="Rajasekar S."/>
            <person name="Welchert J."/>
            <person name="Hsing Y.-I."/>
            <person name="Wing R.A."/>
        </authorList>
    </citation>
    <scope>NUCLEOTIDE SEQUENCE [LARGE SCALE GENOMIC DNA]</scope>
    <source>
        <strain evidence="1">SL10</strain>
    </source>
</reference>
<name>A0A0E0IJU0_ORYNI</name>
<keyword evidence="2" id="KW-1185">Reference proteome</keyword>
<organism evidence="1">
    <name type="scientific">Oryza nivara</name>
    <name type="common">Indian wild rice</name>
    <name type="synonym">Oryza sativa f. spontanea</name>
    <dbReference type="NCBI Taxonomy" id="4536"/>
    <lineage>
        <taxon>Eukaryota</taxon>
        <taxon>Viridiplantae</taxon>
        <taxon>Streptophyta</taxon>
        <taxon>Embryophyta</taxon>
        <taxon>Tracheophyta</taxon>
        <taxon>Spermatophyta</taxon>
        <taxon>Magnoliopsida</taxon>
        <taxon>Liliopsida</taxon>
        <taxon>Poales</taxon>
        <taxon>Poaceae</taxon>
        <taxon>BOP clade</taxon>
        <taxon>Oryzoideae</taxon>
        <taxon>Oryzeae</taxon>
        <taxon>Oryzinae</taxon>
        <taxon>Oryza</taxon>
    </lineage>
</organism>
<dbReference type="HOGENOM" id="CLU_2363348_0_0_1"/>
<dbReference type="EnsemblPlants" id="ONIVA09G10710.2">
    <property type="protein sequence ID" value="ONIVA09G10710.2"/>
    <property type="gene ID" value="ONIVA09G10710"/>
</dbReference>
<evidence type="ECO:0000313" key="2">
    <source>
        <dbReference type="Proteomes" id="UP000006591"/>
    </source>
</evidence>
<dbReference type="AlphaFoldDB" id="A0A0E0IJU0"/>